<gene>
    <name evidence="1" type="ORF">EKG35_10900</name>
</gene>
<dbReference type="EMBL" id="RXNR01000027">
    <property type="protein sequence ID" value="RTQ92788.1"/>
    <property type="molecule type" value="Genomic_DNA"/>
</dbReference>
<dbReference type="Proteomes" id="UP000276349">
    <property type="component" value="Unassembled WGS sequence"/>
</dbReference>
<sequence length="34" mass="3919">MGDYSEMKTLHKLPNGEYLQGFELKTIEEPYGLS</sequence>
<proteinExistence type="predicted"/>
<evidence type="ECO:0000313" key="1">
    <source>
        <dbReference type="EMBL" id="RTQ92788.1"/>
    </source>
</evidence>
<evidence type="ECO:0000313" key="2">
    <source>
        <dbReference type="Proteomes" id="UP000276349"/>
    </source>
</evidence>
<reference evidence="1 2" key="1">
    <citation type="submission" date="2018-12" db="EMBL/GenBank/DDBJ databases">
        <authorList>
            <person name="Yu L."/>
        </authorList>
    </citation>
    <scope>NUCLEOTIDE SEQUENCE [LARGE SCALE GENOMIC DNA]</scope>
    <source>
        <strain evidence="1 2">S5H2222</strain>
    </source>
</reference>
<protein>
    <submittedName>
        <fullName evidence="1">Uncharacterized protein</fullName>
    </submittedName>
</protein>
<accession>A0A3S0J2S6</accession>
<comment type="caution">
    <text evidence="1">The sequence shown here is derived from an EMBL/GenBank/DDBJ whole genome shotgun (WGS) entry which is preliminary data.</text>
</comment>
<dbReference type="RefSeq" id="WP_126294485.1">
    <property type="nucleotide sequence ID" value="NZ_CP155468.1"/>
</dbReference>
<name>A0A3S0J2S6_9BACI</name>
<dbReference type="AlphaFoldDB" id="A0A3S0J2S6"/>
<organism evidence="1 2">
    <name type="scientific">Lysinibacillus telephonicus</name>
    <dbReference type="NCBI Taxonomy" id="1714840"/>
    <lineage>
        <taxon>Bacteria</taxon>
        <taxon>Bacillati</taxon>
        <taxon>Bacillota</taxon>
        <taxon>Bacilli</taxon>
        <taxon>Bacillales</taxon>
        <taxon>Bacillaceae</taxon>
        <taxon>Lysinibacillus</taxon>
    </lineage>
</organism>
<keyword evidence="2" id="KW-1185">Reference proteome</keyword>
<dbReference type="OrthoDB" id="2352542at2"/>